<gene>
    <name evidence="3" type="ORF">AYJ05_12305</name>
</gene>
<accession>A0A177IQN8</accession>
<feature type="chain" id="PRO_5008064119" evidence="2">
    <location>
        <begin position="28"/>
        <end position="213"/>
    </location>
</feature>
<evidence type="ECO:0000256" key="1">
    <source>
        <dbReference type="SAM" id="MobiDB-lite"/>
    </source>
</evidence>
<feature type="compositionally biased region" description="Low complexity" evidence="1">
    <location>
        <begin position="35"/>
        <end position="52"/>
    </location>
</feature>
<keyword evidence="4" id="KW-1185">Reference proteome</keyword>
<feature type="signal peptide" evidence="2">
    <location>
        <begin position="1"/>
        <end position="27"/>
    </location>
</feature>
<organism evidence="3 4">
    <name type="scientific">Corynebacterium stationis</name>
    <dbReference type="NCBI Taxonomy" id="1705"/>
    <lineage>
        <taxon>Bacteria</taxon>
        <taxon>Bacillati</taxon>
        <taxon>Actinomycetota</taxon>
        <taxon>Actinomycetes</taxon>
        <taxon>Mycobacteriales</taxon>
        <taxon>Corynebacteriaceae</taxon>
        <taxon>Corynebacterium</taxon>
    </lineage>
</organism>
<reference evidence="4" key="1">
    <citation type="submission" date="2016-02" db="EMBL/GenBank/DDBJ databases">
        <authorList>
            <person name="Kaur G."/>
            <person name="Nair G.R."/>
            <person name="Mayilraj S."/>
        </authorList>
    </citation>
    <scope>NUCLEOTIDE SEQUENCE [LARGE SCALE GENOMIC DNA]</scope>
    <source>
        <strain evidence="4">GA-15</strain>
    </source>
</reference>
<evidence type="ECO:0000313" key="3">
    <source>
        <dbReference type="EMBL" id="OAH31158.1"/>
    </source>
</evidence>
<name>A0A177IQN8_9CORY</name>
<evidence type="ECO:0000256" key="2">
    <source>
        <dbReference type="SAM" id="SignalP"/>
    </source>
</evidence>
<protein>
    <submittedName>
        <fullName evidence="3">Uncharacterized protein</fullName>
    </submittedName>
</protein>
<feature type="region of interest" description="Disordered" evidence="1">
    <location>
        <begin position="35"/>
        <end position="56"/>
    </location>
</feature>
<dbReference type="EMBL" id="LSTQ01000006">
    <property type="protein sequence ID" value="OAH31158.1"/>
    <property type="molecule type" value="Genomic_DNA"/>
</dbReference>
<sequence>MNKFISALVSSATVAALSISLAPAASAQSSDLFGLSSSSSKAAPSKPSQPSAPKDDRTAIVELVTERVTDYFAAENVTQTKELNDAAQSALKDVDSESVFWFNDEGFYKSYPSDADIAIEFYRLPIDQLVTEFENSGMTIDEVKEQLENDMSDEGWDNEFWDDQDIREIGLATVEKNGYLYFAGAAHWPEGKSKELYADQVAFLIALWEGANN</sequence>
<dbReference type="AlphaFoldDB" id="A0A177IQN8"/>
<comment type="caution">
    <text evidence="3">The sequence shown here is derived from an EMBL/GenBank/DDBJ whole genome shotgun (WGS) entry which is preliminary data.</text>
</comment>
<proteinExistence type="predicted"/>
<dbReference type="Proteomes" id="UP000076947">
    <property type="component" value="Unassembled WGS sequence"/>
</dbReference>
<dbReference type="OrthoDB" id="9978018at2"/>
<evidence type="ECO:0000313" key="4">
    <source>
        <dbReference type="Proteomes" id="UP000076947"/>
    </source>
</evidence>
<dbReference type="RefSeq" id="WP_066838163.1">
    <property type="nucleotide sequence ID" value="NZ_LSTQ01000006.1"/>
</dbReference>
<keyword evidence="2" id="KW-0732">Signal</keyword>